<feature type="domain" description="HTH cro/C1-type" evidence="1">
    <location>
        <begin position="8"/>
        <end position="63"/>
    </location>
</feature>
<keyword evidence="3" id="KW-1185">Reference proteome</keyword>
<accession>A0ABW3F6K9</accession>
<dbReference type="SMART" id="SM00530">
    <property type="entry name" value="HTH_XRE"/>
    <property type="match status" value="1"/>
</dbReference>
<sequence length="115" mass="13319">MNPSALLLKQYRTEKDISQKKACQLLGCKPSFLSDIERGLKPLPFEPYFAKVVDGYQLDAIEIQNLRLALLRSQRQYILPTSAPAAQFEIFYEMYERFDLLSVNQIKLIYGVLEL</sequence>
<dbReference type="Proteomes" id="UP001597128">
    <property type="component" value="Unassembled WGS sequence"/>
</dbReference>
<reference evidence="3" key="1">
    <citation type="journal article" date="2019" name="Int. J. Syst. Evol. Microbiol.">
        <title>The Global Catalogue of Microorganisms (GCM) 10K type strain sequencing project: providing services to taxonomists for standard genome sequencing and annotation.</title>
        <authorList>
            <consortium name="The Broad Institute Genomics Platform"/>
            <consortium name="The Broad Institute Genome Sequencing Center for Infectious Disease"/>
            <person name="Wu L."/>
            <person name="Ma J."/>
        </authorList>
    </citation>
    <scope>NUCLEOTIDE SEQUENCE [LARGE SCALE GENOMIC DNA]</scope>
    <source>
        <strain evidence="3">CCUG 58412</strain>
    </source>
</reference>
<organism evidence="2 3">
    <name type="scientific">Methylophilus luteus</name>
    <dbReference type="NCBI Taxonomy" id="640108"/>
    <lineage>
        <taxon>Bacteria</taxon>
        <taxon>Pseudomonadati</taxon>
        <taxon>Pseudomonadota</taxon>
        <taxon>Betaproteobacteria</taxon>
        <taxon>Nitrosomonadales</taxon>
        <taxon>Methylophilaceae</taxon>
        <taxon>Methylophilus</taxon>
    </lineage>
</organism>
<dbReference type="Gene3D" id="1.10.260.40">
    <property type="entry name" value="lambda repressor-like DNA-binding domains"/>
    <property type="match status" value="1"/>
</dbReference>
<dbReference type="InterPro" id="IPR010982">
    <property type="entry name" value="Lambda_DNA-bd_dom_sf"/>
</dbReference>
<protein>
    <submittedName>
        <fullName evidence="2">Helix-turn-helix domain-containing protein</fullName>
    </submittedName>
</protein>
<evidence type="ECO:0000313" key="3">
    <source>
        <dbReference type="Proteomes" id="UP001597128"/>
    </source>
</evidence>
<dbReference type="EMBL" id="JBHTKB010000002">
    <property type="protein sequence ID" value="MFD0913900.1"/>
    <property type="molecule type" value="Genomic_DNA"/>
</dbReference>
<dbReference type="RefSeq" id="WP_379057388.1">
    <property type="nucleotide sequence ID" value="NZ_JBHTKB010000002.1"/>
</dbReference>
<dbReference type="SUPFAM" id="SSF47413">
    <property type="entry name" value="lambda repressor-like DNA-binding domains"/>
    <property type="match status" value="1"/>
</dbReference>
<dbReference type="Pfam" id="PF13560">
    <property type="entry name" value="HTH_31"/>
    <property type="match status" value="1"/>
</dbReference>
<dbReference type="PROSITE" id="PS50943">
    <property type="entry name" value="HTH_CROC1"/>
    <property type="match status" value="1"/>
</dbReference>
<comment type="caution">
    <text evidence="2">The sequence shown here is derived from an EMBL/GenBank/DDBJ whole genome shotgun (WGS) entry which is preliminary data.</text>
</comment>
<gene>
    <name evidence="2" type="ORF">ACFQ1Z_10110</name>
</gene>
<evidence type="ECO:0000259" key="1">
    <source>
        <dbReference type="PROSITE" id="PS50943"/>
    </source>
</evidence>
<dbReference type="CDD" id="cd00093">
    <property type="entry name" value="HTH_XRE"/>
    <property type="match status" value="1"/>
</dbReference>
<proteinExistence type="predicted"/>
<evidence type="ECO:0000313" key="2">
    <source>
        <dbReference type="EMBL" id="MFD0913900.1"/>
    </source>
</evidence>
<dbReference type="InterPro" id="IPR001387">
    <property type="entry name" value="Cro/C1-type_HTH"/>
</dbReference>
<name>A0ABW3F6K9_9PROT</name>